<evidence type="ECO:0000313" key="9">
    <source>
        <dbReference type="Proteomes" id="UP000244309"/>
    </source>
</evidence>
<sequence>MGSDEKSKTSVSIAPAADVESQKNEITTIVSPNTGKPIHLTATGDDAMDYVMSHDGEKVEIDPETDKKLVRKIDLYLLPLICLLYSVQFMDKMSNSYAAVMGLREDLNMVGDMYAWTGSAFYIGYLAFEFPCAYTLQRFPVITTVSVYIVVWGVMLMLHAVPNYAGFVALRTLLGAFESSVTPAFVIVTSQWYRKDEVFLRTALWFSFNGLGLIIGSGAIAYNLHANMDSYAMDAWKLIFIITGAITIALGIVIFFHIPNKPTEAWFLTDKEKSLVVERIRVNQQGFGNKHFKKYQLIEALTDVKTWLYFFLAMANNIPNGGLTNFGSILLNEDFGYDVGKTLQMQMIPGAVEIVGCIGFAYLYKYYPNRLFWATTTSVIVIMALCLLAFVENKQAQLAGYCLFYLCPLVMICGLSSCASNVAGHTKKVTVNAIFLIGYCVGNLIGPQTFIDSQAPGYSGAKIAMVVSGCAATVIMIIIWILMARENKRRDARADDYLEFEHIENHEFADLTDMENPLFRYTI</sequence>
<dbReference type="InterPro" id="IPR036259">
    <property type="entry name" value="MFS_trans_sf"/>
</dbReference>
<evidence type="ECO:0000256" key="4">
    <source>
        <dbReference type="ARBA" id="ARBA00022989"/>
    </source>
</evidence>
<dbReference type="VEuPathDB" id="FungiDB:CXQ85_000050"/>
<evidence type="ECO:0008006" key="10">
    <source>
        <dbReference type="Google" id="ProtNLM"/>
    </source>
</evidence>
<keyword evidence="2" id="KW-0813">Transport</keyword>
<accession>A0A2V1ATF2</accession>
<feature type="transmembrane region" description="Helical" evidence="7">
    <location>
        <begin position="371"/>
        <end position="391"/>
    </location>
</feature>
<evidence type="ECO:0000313" key="8">
    <source>
        <dbReference type="EMBL" id="PVH21085.1"/>
    </source>
</evidence>
<dbReference type="FunFam" id="1.20.1250.20:FF:000064">
    <property type="entry name" value="MFS allantoate transporter"/>
    <property type="match status" value="1"/>
</dbReference>
<protein>
    <recommendedName>
        <fullName evidence="10">Major facilitator superfamily (MFS) profile domain-containing protein</fullName>
    </recommendedName>
</protein>
<dbReference type="RefSeq" id="XP_025342025.1">
    <property type="nucleotide sequence ID" value="XM_025483810.1"/>
</dbReference>
<dbReference type="SUPFAM" id="SSF103473">
    <property type="entry name" value="MFS general substrate transporter"/>
    <property type="match status" value="1"/>
</dbReference>
<dbReference type="Gene3D" id="1.20.1250.20">
    <property type="entry name" value="MFS general substrate transporter like domains"/>
    <property type="match status" value="2"/>
</dbReference>
<dbReference type="Pfam" id="PF07690">
    <property type="entry name" value="MFS_1"/>
    <property type="match status" value="1"/>
</dbReference>
<dbReference type="Proteomes" id="UP000244309">
    <property type="component" value="Unassembled WGS sequence"/>
</dbReference>
<name>A0A2V1ATF2_9ASCO</name>
<keyword evidence="5 7" id="KW-0472">Membrane</keyword>
<feature type="transmembrane region" description="Helical" evidence="7">
    <location>
        <begin position="463"/>
        <end position="483"/>
    </location>
</feature>
<dbReference type="InterPro" id="IPR011701">
    <property type="entry name" value="MFS"/>
</dbReference>
<dbReference type="OrthoDB" id="6730379at2759"/>
<dbReference type="GO" id="GO:0016020">
    <property type="term" value="C:membrane"/>
    <property type="evidence" value="ECO:0007669"/>
    <property type="project" value="UniProtKB-SubCell"/>
</dbReference>
<gene>
    <name evidence="8" type="ORF">CXQ85_000050</name>
</gene>
<reference evidence="8 9" key="1">
    <citation type="submission" date="2017-12" db="EMBL/GenBank/DDBJ databases">
        <title>Genome Sequence of a Multidrug-Resistant Candida haemulonii Isolate from a Patient with Chronic Leg Ulcers in Israel.</title>
        <authorList>
            <person name="Chow N.A."/>
            <person name="Gade L."/>
            <person name="Batra D."/>
            <person name="Rowe L.A."/>
            <person name="Ben-Ami R."/>
            <person name="Loparev V.N."/>
            <person name="Litvintseva A.P."/>
        </authorList>
    </citation>
    <scope>NUCLEOTIDE SEQUENCE [LARGE SCALE GENOMIC DNA]</scope>
    <source>
        <strain evidence="8 9">B11899</strain>
    </source>
</reference>
<evidence type="ECO:0000256" key="6">
    <source>
        <dbReference type="ARBA" id="ARBA00037968"/>
    </source>
</evidence>
<dbReference type="CDD" id="cd17327">
    <property type="entry name" value="MFS_FEN2_like"/>
    <property type="match status" value="1"/>
</dbReference>
<organism evidence="8 9">
    <name type="scientific">Candidozyma haemuli</name>
    <dbReference type="NCBI Taxonomy" id="45357"/>
    <lineage>
        <taxon>Eukaryota</taxon>
        <taxon>Fungi</taxon>
        <taxon>Dikarya</taxon>
        <taxon>Ascomycota</taxon>
        <taxon>Saccharomycotina</taxon>
        <taxon>Pichiomycetes</taxon>
        <taxon>Metschnikowiaceae</taxon>
        <taxon>Candidozyma</taxon>
    </lineage>
</organism>
<feature type="transmembrane region" description="Helical" evidence="7">
    <location>
        <begin position="203"/>
        <end position="224"/>
    </location>
</feature>
<feature type="transmembrane region" description="Helical" evidence="7">
    <location>
        <begin position="429"/>
        <end position="451"/>
    </location>
</feature>
<feature type="transmembrane region" description="Helical" evidence="7">
    <location>
        <begin position="403"/>
        <end position="422"/>
    </location>
</feature>
<keyword evidence="9" id="KW-1185">Reference proteome</keyword>
<feature type="transmembrane region" description="Helical" evidence="7">
    <location>
        <begin position="141"/>
        <end position="161"/>
    </location>
</feature>
<dbReference type="AlphaFoldDB" id="A0A2V1ATF2"/>
<feature type="transmembrane region" description="Helical" evidence="7">
    <location>
        <begin position="347"/>
        <end position="364"/>
    </location>
</feature>
<feature type="transmembrane region" description="Helical" evidence="7">
    <location>
        <begin position="75"/>
        <end position="93"/>
    </location>
</feature>
<dbReference type="PANTHER" id="PTHR43791:SF1">
    <property type="entry name" value="ALLANTOATE PERMEASE"/>
    <property type="match status" value="1"/>
</dbReference>
<keyword evidence="4 7" id="KW-1133">Transmembrane helix</keyword>
<evidence type="ECO:0000256" key="5">
    <source>
        <dbReference type="ARBA" id="ARBA00023136"/>
    </source>
</evidence>
<dbReference type="EMBL" id="PKFO01000005">
    <property type="protein sequence ID" value="PVH21085.1"/>
    <property type="molecule type" value="Genomic_DNA"/>
</dbReference>
<dbReference type="STRING" id="45357.A0A2V1ATF2"/>
<feature type="transmembrane region" description="Helical" evidence="7">
    <location>
        <begin position="236"/>
        <end position="258"/>
    </location>
</feature>
<comment type="caution">
    <text evidence="8">The sequence shown here is derived from an EMBL/GenBank/DDBJ whole genome shotgun (WGS) entry which is preliminary data.</text>
</comment>
<proteinExistence type="inferred from homology"/>
<evidence type="ECO:0000256" key="2">
    <source>
        <dbReference type="ARBA" id="ARBA00022448"/>
    </source>
</evidence>
<dbReference type="GeneID" id="37005383"/>
<comment type="similarity">
    <text evidence="6">Belongs to the major facilitator superfamily. Allantoate permease family.</text>
</comment>
<dbReference type="PANTHER" id="PTHR43791">
    <property type="entry name" value="PERMEASE-RELATED"/>
    <property type="match status" value="1"/>
</dbReference>
<evidence type="ECO:0000256" key="1">
    <source>
        <dbReference type="ARBA" id="ARBA00004141"/>
    </source>
</evidence>
<feature type="transmembrane region" description="Helical" evidence="7">
    <location>
        <begin position="113"/>
        <end position="134"/>
    </location>
</feature>
<comment type="subcellular location">
    <subcellularLocation>
        <location evidence="1">Membrane</location>
        <topology evidence="1">Multi-pass membrane protein</topology>
    </subcellularLocation>
</comment>
<evidence type="ECO:0000256" key="3">
    <source>
        <dbReference type="ARBA" id="ARBA00022692"/>
    </source>
</evidence>
<dbReference type="GO" id="GO:0022857">
    <property type="term" value="F:transmembrane transporter activity"/>
    <property type="evidence" value="ECO:0007669"/>
    <property type="project" value="InterPro"/>
</dbReference>
<evidence type="ECO:0000256" key="7">
    <source>
        <dbReference type="SAM" id="Phobius"/>
    </source>
</evidence>
<keyword evidence="3 7" id="KW-0812">Transmembrane</keyword>